<dbReference type="GO" id="GO:0006457">
    <property type="term" value="P:protein folding"/>
    <property type="evidence" value="ECO:0007669"/>
    <property type="project" value="InterPro"/>
</dbReference>
<dbReference type="EC" id="5.2.1.8" evidence="6"/>
<dbReference type="GO" id="GO:0003755">
    <property type="term" value="F:peptidyl-prolyl cis-trans isomerase activity"/>
    <property type="evidence" value="ECO:0007669"/>
    <property type="project" value="UniProtKB-UniRule"/>
</dbReference>
<dbReference type="InterPro" id="IPR046357">
    <property type="entry name" value="PPIase_dom_sf"/>
</dbReference>
<comment type="catalytic activity">
    <reaction evidence="1 5 6">
        <text>[protein]-peptidylproline (omega=180) = [protein]-peptidylproline (omega=0)</text>
        <dbReference type="Rhea" id="RHEA:16237"/>
        <dbReference type="Rhea" id="RHEA-COMP:10747"/>
        <dbReference type="Rhea" id="RHEA-COMP:10748"/>
        <dbReference type="ChEBI" id="CHEBI:83833"/>
        <dbReference type="ChEBI" id="CHEBI:83834"/>
        <dbReference type="EC" id="5.2.1.8"/>
    </reaction>
</comment>
<dbReference type="EMBL" id="CP000805">
    <property type="protein sequence ID" value="ACD71279.1"/>
    <property type="molecule type" value="Genomic_DNA"/>
</dbReference>
<dbReference type="KEGG" id="tpp:TPASS_0862"/>
<feature type="coiled-coil region" evidence="7">
    <location>
        <begin position="111"/>
        <end position="138"/>
    </location>
</feature>
<dbReference type="GeneID" id="93876618"/>
<keyword evidence="4 5" id="KW-0413">Isomerase</keyword>
<dbReference type="PROSITE" id="PS51257">
    <property type="entry name" value="PROKAR_LIPOPROTEIN"/>
    <property type="match status" value="1"/>
</dbReference>
<comment type="similarity">
    <text evidence="2 6">Belongs to the FKBP-type PPIase family.</text>
</comment>
<dbReference type="PANTHER" id="PTHR43811">
    <property type="entry name" value="FKBP-TYPE PEPTIDYL-PROLYL CIS-TRANS ISOMERASE FKPA"/>
    <property type="match status" value="1"/>
</dbReference>
<dbReference type="Gene3D" id="3.10.50.40">
    <property type="match status" value="1"/>
</dbReference>
<evidence type="ECO:0000256" key="3">
    <source>
        <dbReference type="ARBA" id="ARBA00023110"/>
    </source>
</evidence>
<evidence type="ECO:0000256" key="2">
    <source>
        <dbReference type="ARBA" id="ARBA00006577"/>
    </source>
</evidence>
<evidence type="ECO:0000256" key="7">
    <source>
        <dbReference type="SAM" id="Coils"/>
    </source>
</evidence>
<name>A0A0H3BK71_TREPS</name>
<dbReference type="InterPro" id="IPR001179">
    <property type="entry name" value="PPIase_FKBP_dom"/>
</dbReference>
<evidence type="ECO:0000313" key="9">
    <source>
        <dbReference type="EMBL" id="ACD71279.1"/>
    </source>
</evidence>
<dbReference type="RefSeq" id="WP_010882306.1">
    <property type="nucleotide sequence ID" value="NC_010741.1"/>
</dbReference>
<evidence type="ECO:0000256" key="4">
    <source>
        <dbReference type="ARBA" id="ARBA00023235"/>
    </source>
</evidence>
<dbReference type="InterPro" id="IPR000774">
    <property type="entry name" value="PPIase_FKBP_N"/>
</dbReference>
<gene>
    <name evidence="9" type="primary">fklB</name>
    <name evidence="9" type="ordered locus">TPASS_0862</name>
</gene>
<dbReference type="InterPro" id="IPR036944">
    <property type="entry name" value="PPIase_FKBP_N_sf"/>
</dbReference>
<dbReference type="Gene3D" id="1.10.287.460">
    <property type="entry name" value="Peptidyl-prolyl cis-trans isomerase, FKBP-type, N-terminal domain"/>
    <property type="match status" value="1"/>
</dbReference>
<organism evidence="9 10">
    <name type="scientific">Treponema pallidum subsp. pallidum (strain SS14)</name>
    <dbReference type="NCBI Taxonomy" id="455434"/>
    <lineage>
        <taxon>Bacteria</taxon>
        <taxon>Pseudomonadati</taxon>
        <taxon>Spirochaetota</taxon>
        <taxon>Spirochaetia</taxon>
        <taxon>Spirochaetales</taxon>
        <taxon>Treponemataceae</taxon>
        <taxon>Treponema</taxon>
    </lineage>
</organism>
<dbReference type="Pfam" id="PF00254">
    <property type="entry name" value="FKBP_C"/>
    <property type="match status" value="1"/>
</dbReference>
<dbReference type="Proteomes" id="UP000001202">
    <property type="component" value="Chromosome"/>
</dbReference>
<keyword evidence="3 5" id="KW-0697">Rotamase</keyword>
<dbReference type="SUPFAM" id="SSF54534">
    <property type="entry name" value="FKBP-like"/>
    <property type="match status" value="1"/>
</dbReference>
<protein>
    <recommendedName>
        <fullName evidence="6">Peptidyl-prolyl cis-trans isomerase</fullName>
        <ecNumber evidence="6">5.2.1.8</ecNumber>
    </recommendedName>
</protein>
<accession>A0A0H3BK71</accession>
<dbReference type="PROSITE" id="PS50059">
    <property type="entry name" value="FKBP_PPIASE"/>
    <property type="match status" value="1"/>
</dbReference>
<dbReference type="PANTHER" id="PTHR43811:SF23">
    <property type="entry name" value="FKBP-TYPE 22 KDA PEPTIDYL-PROLYL CIS-TRANS ISOMERASE"/>
    <property type="match status" value="1"/>
</dbReference>
<proteinExistence type="inferred from homology"/>
<sequence length="264" mass="28416">MILKKEAAGVCSFALLLLAGMSIFSCRKGAEGVSSAGEAADKKALTADQLDPRKVQEQERQKTPLSKKSVGYAFGVLMGVTLQDSKLDVDLGQVWKGLKKTVSADKDKQALADAQDVLQRAFEAYRQKEVEKNSQEAKAFLEENAKKPGVQVTSSGLQYEVVKAADGPKPQGGQRVRTQYKGTLLDGTVFDASRDKPAEFPVDGMVPGVSEGLKLMPVGSTYRFYVPSSLGYGERGIEGVIPPGALLVFEIELQEILPDSASKK</sequence>
<dbReference type="Pfam" id="PF01346">
    <property type="entry name" value="FKBP_N"/>
    <property type="match status" value="1"/>
</dbReference>
<evidence type="ECO:0000256" key="6">
    <source>
        <dbReference type="RuleBase" id="RU003915"/>
    </source>
</evidence>
<dbReference type="AlphaFoldDB" id="A0A0H3BK71"/>
<evidence type="ECO:0000313" key="10">
    <source>
        <dbReference type="Proteomes" id="UP000001202"/>
    </source>
</evidence>
<evidence type="ECO:0000259" key="8">
    <source>
        <dbReference type="PROSITE" id="PS50059"/>
    </source>
</evidence>
<evidence type="ECO:0000256" key="5">
    <source>
        <dbReference type="PROSITE-ProRule" id="PRU00277"/>
    </source>
</evidence>
<keyword evidence="7" id="KW-0175">Coiled coil</keyword>
<feature type="domain" description="PPIase FKBP-type" evidence="8">
    <location>
        <begin position="173"/>
        <end position="257"/>
    </location>
</feature>
<evidence type="ECO:0000256" key="1">
    <source>
        <dbReference type="ARBA" id="ARBA00000971"/>
    </source>
</evidence>
<reference evidence="9 10" key="1">
    <citation type="journal article" date="2008" name="BMC Microbiol.">
        <title>Complete genome sequence of Treponema pallidum ssp. pallidum strain SS14 determined with oligonucleotide arrays.</title>
        <authorList>
            <person name="Matejkova P."/>
            <person name="Strouhal M."/>
            <person name="Smajs D."/>
            <person name="Norris S.J."/>
            <person name="Palzkill T."/>
            <person name="Petrosino J.F."/>
            <person name="Sodergren E."/>
            <person name="Norton J.E."/>
            <person name="Singh J."/>
            <person name="Richmond T.A."/>
            <person name="Molla M.N."/>
            <person name="Albert T.J."/>
            <person name="Weinstock G.M."/>
        </authorList>
    </citation>
    <scope>NUCLEOTIDE SEQUENCE [LARGE SCALE GENOMIC DNA]</scope>
    <source>
        <strain evidence="9 10">SS14</strain>
    </source>
</reference>
<dbReference type="PATRIC" id="fig|455434.6.peg.849"/>